<evidence type="ECO:0000259" key="5">
    <source>
        <dbReference type="SMART" id="SM00849"/>
    </source>
</evidence>
<dbReference type="InterPro" id="IPR029228">
    <property type="entry name" value="Alkyl_sulf_dimr"/>
</dbReference>
<dbReference type="InterPro" id="IPR044097">
    <property type="entry name" value="Bds1/SdsA1_MBL-fold"/>
</dbReference>
<dbReference type="InterPro" id="IPR001279">
    <property type="entry name" value="Metallo-B-lactamas"/>
</dbReference>
<dbReference type="GO" id="GO:0046983">
    <property type="term" value="F:protein dimerization activity"/>
    <property type="evidence" value="ECO:0007669"/>
    <property type="project" value="InterPro"/>
</dbReference>
<feature type="domain" description="Metallo-beta-lactamase" evidence="5">
    <location>
        <begin position="142"/>
        <end position="364"/>
    </location>
</feature>
<keyword evidence="2 6" id="KW-0378">Hydrolase</keyword>
<evidence type="ECO:0000256" key="1">
    <source>
        <dbReference type="ARBA" id="ARBA00022723"/>
    </source>
</evidence>
<dbReference type="PANTHER" id="PTHR43223:SF1">
    <property type="entry name" value="ALKYL_ARYL-SULFATASE BDS1"/>
    <property type="match status" value="1"/>
</dbReference>
<organism evidence="6 7">
    <name type="scientific">Oleispira antarctica RB-8</name>
    <dbReference type="NCBI Taxonomy" id="698738"/>
    <lineage>
        <taxon>Bacteria</taxon>
        <taxon>Pseudomonadati</taxon>
        <taxon>Pseudomonadota</taxon>
        <taxon>Gammaproteobacteria</taxon>
        <taxon>Oceanospirillales</taxon>
        <taxon>Oceanospirillaceae</taxon>
        <taxon>Oleispira</taxon>
    </lineage>
</organism>
<dbReference type="EC" id="3.5.2.6" evidence="6"/>
<dbReference type="FunFam" id="3.60.15.30:FF:000001">
    <property type="entry name" value="Alkyl/aryl-sulfatase BDS1"/>
    <property type="match status" value="1"/>
</dbReference>
<dbReference type="AlphaFoldDB" id="R4YPR0"/>
<evidence type="ECO:0000313" key="6">
    <source>
        <dbReference type="EMBL" id="CCK76905.1"/>
    </source>
</evidence>
<dbReference type="Pfam" id="PF14864">
    <property type="entry name" value="Alkyl_sulf_C"/>
    <property type="match status" value="1"/>
</dbReference>
<dbReference type="Pfam" id="PF00753">
    <property type="entry name" value="Lactamase_B"/>
    <property type="match status" value="1"/>
</dbReference>
<dbReference type="InterPro" id="IPR036527">
    <property type="entry name" value="SCP2_sterol-bd_dom_sf"/>
</dbReference>
<keyword evidence="3" id="KW-0862">Zinc</keyword>
<dbReference type="InterPro" id="IPR029229">
    <property type="entry name" value="Alkyl_sulf_C"/>
</dbReference>
<dbReference type="SMART" id="SM00849">
    <property type="entry name" value="Lactamase_B"/>
    <property type="match status" value="1"/>
</dbReference>
<dbReference type="HOGENOM" id="CLU_014655_1_0_6"/>
<dbReference type="Gene3D" id="3.30.1050.10">
    <property type="entry name" value="SCP2 sterol-binding domain"/>
    <property type="match status" value="1"/>
</dbReference>
<dbReference type="CDD" id="cd07710">
    <property type="entry name" value="arylsulfatase_Sdsa1-like_MBL-fold"/>
    <property type="match status" value="1"/>
</dbReference>
<dbReference type="GO" id="GO:0018909">
    <property type="term" value="P:dodecyl sulfate metabolic process"/>
    <property type="evidence" value="ECO:0007669"/>
    <property type="project" value="InterPro"/>
</dbReference>
<reference evidence="6 7" key="1">
    <citation type="journal article" date="2013" name="Nat. Commun.">
        <title>Genome sequence and functional genomic analysis of the oil-degrading bacterium Oleispira antarctica.</title>
        <authorList>
            <person name="Kube M."/>
            <person name="Chernikova T.N."/>
            <person name="Al-Ramahi Y."/>
            <person name="Beloqui A."/>
            <person name="Lopez-Cortez N."/>
            <person name="Guazzaroni M.E."/>
            <person name="Heipieper H.J."/>
            <person name="Klages S."/>
            <person name="Kotsyurbenko O.R."/>
            <person name="Langer I."/>
            <person name="Nechitaylo T.Y."/>
            <person name="Lunsdorf H."/>
            <person name="Fernandez M."/>
            <person name="Juarez S."/>
            <person name="Ciordia S."/>
            <person name="Singer A."/>
            <person name="Kagan O."/>
            <person name="Egorova O."/>
            <person name="Petit P.A."/>
            <person name="Stogios P."/>
            <person name="Kim Y."/>
            <person name="Tchigvintsev A."/>
            <person name="Flick R."/>
            <person name="Denaro R."/>
            <person name="Genovese M."/>
            <person name="Albar J.P."/>
            <person name="Reva O.N."/>
            <person name="Martinez-Gomariz M."/>
            <person name="Tran H."/>
            <person name="Ferrer M."/>
            <person name="Savchenko A."/>
            <person name="Yakunin A.F."/>
            <person name="Yakimov M.M."/>
            <person name="Golyshina O.V."/>
            <person name="Reinhardt R."/>
            <person name="Golyshin P.N."/>
        </authorList>
    </citation>
    <scope>NUCLEOTIDE SEQUENCE [LARGE SCALE GENOMIC DNA]</scope>
</reference>
<evidence type="ECO:0000313" key="7">
    <source>
        <dbReference type="Proteomes" id="UP000032749"/>
    </source>
</evidence>
<dbReference type="GO" id="GO:0046872">
    <property type="term" value="F:metal ion binding"/>
    <property type="evidence" value="ECO:0007669"/>
    <property type="project" value="UniProtKB-KW"/>
</dbReference>
<dbReference type="Gene3D" id="1.25.40.880">
    <property type="entry name" value="Alkyl sulfatase, dimerisation domain"/>
    <property type="match status" value="1"/>
</dbReference>
<evidence type="ECO:0000256" key="4">
    <source>
        <dbReference type="ARBA" id="ARBA00033751"/>
    </source>
</evidence>
<dbReference type="Proteomes" id="UP000032749">
    <property type="component" value="Chromosome"/>
</dbReference>
<name>R4YPR0_OLEAN</name>
<dbReference type="PATRIC" id="fig|698738.3.peg.2830"/>
<evidence type="ECO:0000256" key="2">
    <source>
        <dbReference type="ARBA" id="ARBA00022801"/>
    </source>
</evidence>
<dbReference type="GO" id="GO:0008800">
    <property type="term" value="F:beta-lactamase activity"/>
    <property type="evidence" value="ECO:0007669"/>
    <property type="project" value="UniProtKB-EC"/>
</dbReference>
<dbReference type="STRING" id="698738.OLEAN_C27290"/>
<accession>R4YPR0</accession>
<dbReference type="Pfam" id="PF14863">
    <property type="entry name" value="Alkyl_sulf_dimr"/>
    <property type="match status" value="1"/>
</dbReference>
<protein>
    <submittedName>
        <fullName evidence="6">Beta-lactamase protein</fullName>
        <ecNumber evidence="6">3.5.2.6</ecNumber>
    </submittedName>
</protein>
<keyword evidence="7" id="KW-1185">Reference proteome</keyword>
<evidence type="ECO:0000256" key="3">
    <source>
        <dbReference type="ARBA" id="ARBA00022833"/>
    </source>
</evidence>
<proteinExistence type="inferred from homology"/>
<dbReference type="InterPro" id="IPR052195">
    <property type="entry name" value="Bact_Alkyl/Aryl-Sulfatase"/>
</dbReference>
<dbReference type="KEGG" id="oai:OLEAN_C27290"/>
<sequence length="690" mass="76849">MMNPLVAAYISILAIVQLTACSDNNAGSMTDQNTDKDGHSAPTMATLKANSAVIEQLPFDNQQDFKDAQRGLIARLDSLVTYNAKGKRVWDMDDYQFMQYRGLNGDAPVSINPSLWRQANLNNIHGLFKVSDGIYQLRGFDLANMTLIEGDTGWIVVDPLTAKETSKVAFEFAQKHLGRKPITAILFTHSHIDHFGGALGLVTAAQVKQQGIRVIAPEGFMEEATSENIIAGTAMSRRSMYMYGKRLSRTERGHIGSGLGKGPAFGSFGILKPTEIVNHQTPVLNIDGVNIEFQFTPGSEAPAEFTFYLPDHNAFCGAEVVSRNMHNLYTLRGAKVRDALKWSGYIEQARTRFAAANIYFGSHHWPMWGQDNIQNFLKLQRDSYKYIHDQSVRLLNGGATPSEVAEEIVMPESLRTSFPNRGYYGTLKHNAKAVYQNYLGWYDANPANLDPLPNTESAGRYIEMMGGIEQVVAQAQISFDNADDDAGAYRWVAELLNKAVFFDPNHKAAKALLAKTYDQLGYQAESAPWRDVYLSAAYELRHGGPDKGIDIALMRDILLETPVERFFDTMSVRLNGPKAEGETYTIKVNFTDKDLSYVLYLENSVLYYATEKDWQLTEGKKTANSHTGLKNINATLNVKHELFIDMLIGKAGLKKTLFSDDLSIDGSKLDLLSFLSLFDRPTGDFNIVIP</sequence>
<dbReference type="SUPFAM" id="SSF55718">
    <property type="entry name" value="SCP-like"/>
    <property type="match status" value="1"/>
</dbReference>
<keyword evidence="1" id="KW-0479">Metal-binding</keyword>
<dbReference type="EMBL" id="FO203512">
    <property type="protein sequence ID" value="CCK76905.1"/>
    <property type="molecule type" value="Genomic_DNA"/>
</dbReference>
<dbReference type="InterPro" id="IPR036866">
    <property type="entry name" value="RibonucZ/Hydroxyglut_hydro"/>
</dbReference>
<dbReference type="PANTHER" id="PTHR43223">
    <property type="entry name" value="ALKYL/ARYL-SULFATASE"/>
    <property type="match status" value="1"/>
</dbReference>
<dbReference type="GO" id="GO:0018741">
    <property type="term" value="F:linear primary-alkylsulfatase activity"/>
    <property type="evidence" value="ECO:0007669"/>
    <property type="project" value="InterPro"/>
</dbReference>
<dbReference type="Gene3D" id="3.60.15.30">
    <property type="entry name" value="Metallo-beta-lactamase domain"/>
    <property type="match status" value="1"/>
</dbReference>
<comment type="similarity">
    <text evidence="4">Belongs to the metallo-beta-lactamase superfamily. Type III sulfatase family.</text>
</comment>
<dbReference type="InterPro" id="IPR038536">
    <property type="entry name" value="Alkyl/aryl-sulf_dimr_sf"/>
</dbReference>
<gene>
    <name evidence="6" type="ORF">OLEAN_C27290</name>
</gene>
<dbReference type="SUPFAM" id="SSF56281">
    <property type="entry name" value="Metallo-hydrolase/oxidoreductase"/>
    <property type="match status" value="1"/>
</dbReference>